<dbReference type="RefSeq" id="WP_125031268.1">
    <property type="nucleotide sequence ID" value="NZ_JAPXVP010000011.1"/>
</dbReference>
<evidence type="ECO:0000259" key="3">
    <source>
        <dbReference type="PROSITE" id="PS51352"/>
    </source>
</evidence>
<dbReference type="InterPro" id="IPR017937">
    <property type="entry name" value="Thioredoxin_CS"/>
</dbReference>
<feature type="domain" description="Thioredoxin" evidence="3">
    <location>
        <begin position="4"/>
        <end position="135"/>
    </location>
</feature>
<dbReference type="Proteomes" id="UP000285794">
    <property type="component" value="Unassembled WGS sequence"/>
</dbReference>
<evidence type="ECO:0000256" key="2">
    <source>
        <dbReference type="SAM" id="SignalP"/>
    </source>
</evidence>
<dbReference type="CDD" id="cd02947">
    <property type="entry name" value="TRX_family"/>
    <property type="match status" value="1"/>
</dbReference>
<keyword evidence="2" id="KW-0732">Signal</keyword>
<keyword evidence="5" id="KW-1185">Reference proteome</keyword>
<dbReference type="PROSITE" id="PS51352">
    <property type="entry name" value="THIOREDOXIN_2"/>
    <property type="match status" value="1"/>
</dbReference>
<evidence type="ECO:0000256" key="1">
    <source>
        <dbReference type="ARBA" id="ARBA00023284"/>
    </source>
</evidence>
<sequence length="416" mass="48984">MKKIIISLTLIICTCSAFSQGIKFEKCSFKEALVLANENNKFLFIDCYTQWCGPCKVMAKNIFTQKKVGDYFNNNVISLKIDCGSVEGEKFAADNNITSYPTMLIYDADGKLLKRIEGAAPDADILISYVKQAVEPDENFNHLLEKYNKGDRNLELIADLLIDGYQFAYIQEKEERVKLFERLTDIFGWYISVKDIGKWINKKDFKIISIYLSKEEKYINFVLNHYNEYKNIIDEEIFSEFIVKSNNFFIYKYSSKGDLKFRTYIENIKGKFADEYKREPFMYEKTQYITEATYSLKYDKNFKEFYSYISMAIETYKKMNILNANIYTSALSLSYDNIDFLSKSEIKEMIRFGENAIKTYQDDLVLNFTLSRFYELNNNKKKLISAYKKIIPLIKKSERFKTVAPIYEEKLKNLQK</sequence>
<dbReference type="Pfam" id="PF00085">
    <property type="entry name" value="Thioredoxin"/>
    <property type="match status" value="1"/>
</dbReference>
<dbReference type="EMBL" id="QQWG01000013">
    <property type="protein sequence ID" value="RRG20407.1"/>
    <property type="molecule type" value="Genomic_DNA"/>
</dbReference>
<dbReference type="PROSITE" id="PS00194">
    <property type="entry name" value="THIOREDOXIN_1"/>
    <property type="match status" value="1"/>
</dbReference>
<evidence type="ECO:0000313" key="5">
    <source>
        <dbReference type="Proteomes" id="UP000285794"/>
    </source>
</evidence>
<dbReference type="OrthoDB" id="1099736at2"/>
<keyword evidence="1" id="KW-0676">Redox-active center</keyword>
<name>A0A425XZ59_9BACT</name>
<dbReference type="SUPFAM" id="SSF52833">
    <property type="entry name" value="Thioredoxin-like"/>
    <property type="match status" value="1"/>
</dbReference>
<dbReference type="InterPro" id="IPR013766">
    <property type="entry name" value="Thioredoxin_domain"/>
</dbReference>
<protein>
    <submittedName>
        <fullName evidence="4">DUF255 domain-containing protein</fullName>
    </submittedName>
</protein>
<feature type="signal peptide" evidence="2">
    <location>
        <begin position="1"/>
        <end position="19"/>
    </location>
</feature>
<dbReference type="AlphaFoldDB" id="A0A425XZ59"/>
<proteinExistence type="predicted"/>
<dbReference type="Gene3D" id="3.40.30.10">
    <property type="entry name" value="Glutaredoxin"/>
    <property type="match status" value="1"/>
</dbReference>
<feature type="chain" id="PRO_5019007574" evidence="2">
    <location>
        <begin position="20"/>
        <end position="416"/>
    </location>
</feature>
<gene>
    <name evidence="4" type="ORF">DWB61_12740</name>
</gene>
<dbReference type="InterPro" id="IPR036249">
    <property type="entry name" value="Thioredoxin-like_sf"/>
</dbReference>
<organism evidence="4 5">
    <name type="scientific">Ancylomarina euxinus</name>
    <dbReference type="NCBI Taxonomy" id="2283627"/>
    <lineage>
        <taxon>Bacteria</taxon>
        <taxon>Pseudomonadati</taxon>
        <taxon>Bacteroidota</taxon>
        <taxon>Bacteroidia</taxon>
        <taxon>Marinilabiliales</taxon>
        <taxon>Marinifilaceae</taxon>
        <taxon>Ancylomarina</taxon>
    </lineage>
</organism>
<accession>A0A425XZ59</accession>
<comment type="caution">
    <text evidence="4">The sequence shown here is derived from an EMBL/GenBank/DDBJ whole genome shotgun (WGS) entry which is preliminary data.</text>
</comment>
<reference evidence="4 5" key="1">
    <citation type="submission" date="2018-07" db="EMBL/GenBank/DDBJ databases">
        <title>Draft genome sequence of Ancylomarina sp. M1P.</title>
        <authorList>
            <person name="Yadav S."/>
            <person name="Villanueva L."/>
            <person name="Damste J.S.S."/>
        </authorList>
    </citation>
    <scope>NUCLEOTIDE SEQUENCE [LARGE SCALE GENOMIC DNA]</scope>
    <source>
        <strain evidence="4 5">M1P</strain>
    </source>
</reference>
<evidence type="ECO:0000313" key="4">
    <source>
        <dbReference type="EMBL" id="RRG20407.1"/>
    </source>
</evidence>